<name>A0A0K8RCC5_IXORI</name>
<sequence length="113" mass="12890">MSLQKHQTKIKKQTKNTRLVLRVVSVCPLPVIYLIQDNCCSVHQYNNKQNCNFSQSQPIYVQQLLHKGSGPVLEHNSAEPDFVKCRARRSISRKQNARSMLHAKSCNTLGTLN</sequence>
<dbReference type="AlphaFoldDB" id="A0A0K8RCC5"/>
<dbReference type="EMBL" id="GADI01005082">
    <property type="protein sequence ID" value="JAA68726.1"/>
    <property type="molecule type" value="mRNA"/>
</dbReference>
<reference evidence="1" key="1">
    <citation type="submission" date="2012-12" db="EMBL/GenBank/DDBJ databases">
        <title>Identification and characterization of a phenylalanine ammonia-lyase gene family in Isatis indigotica Fort.</title>
        <authorList>
            <person name="Liu Q."/>
            <person name="Chen J."/>
            <person name="Zhou X."/>
            <person name="Di P."/>
            <person name="Xiao Y."/>
            <person name="Xuan H."/>
            <person name="Zhang L."/>
            <person name="Chen W."/>
        </authorList>
    </citation>
    <scope>NUCLEOTIDE SEQUENCE</scope>
    <source>
        <tissue evidence="1">Salivary gland</tissue>
    </source>
</reference>
<organism evidence="1">
    <name type="scientific">Ixodes ricinus</name>
    <name type="common">Common tick</name>
    <name type="synonym">Acarus ricinus</name>
    <dbReference type="NCBI Taxonomy" id="34613"/>
    <lineage>
        <taxon>Eukaryota</taxon>
        <taxon>Metazoa</taxon>
        <taxon>Ecdysozoa</taxon>
        <taxon>Arthropoda</taxon>
        <taxon>Chelicerata</taxon>
        <taxon>Arachnida</taxon>
        <taxon>Acari</taxon>
        <taxon>Parasitiformes</taxon>
        <taxon>Ixodida</taxon>
        <taxon>Ixodoidea</taxon>
        <taxon>Ixodidae</taxon>
        <taxon>Ixodinae</taxon>
        <taxon>Ixodes</taxon>
    </lineage>
</organism>
<evidence type="ECO:0000313" key="1">
    <source>
        <dbReference type="EMBL" id="JAA68726.1"/>
    </source>
</evidence>
<protein>
    <submittedName>
        <fullName evidence="1">Uncharacterized protein</fullName>
    </submittedName>
</protein>
<accession>A0A0K8RCC5</accession>
<proteinExistence type="evidence at transcript level"/>